<accession>A0AAV1RQR6</accession>
<evidence type="ECO:0000313" key="2">
    <source>
        <dbReference type="Proteomes" id="UP001314170"/>
    </source>
</evidence>
<sequence>MALLRTPPSAHLIHKSNGFNTNRFSNGTHGRGHSFRGRGCGRYSNKCAKLPKWEQMWLKRLVLKLSFVNIAWASRMLGRAVQKIVPTYNRRMHGHAKPNPNSRVQLGNKFCAIFRLRRLLSLRQGRSNHIFLAYWREKKEPINRIEDR</sequence>
<reference evidence="1 2" key="1">
    <citation type="submission" date="2024-01" db="EMBL/GenBank/DDBJ databases">
        <authorList>
            <person name="Waweru B."/>
        </authorList>
    </citation>
    <scope>NUCLEOTIDE SEQUENCE [LARGE SCALE GENOMIC DNA]</scope>
</reference>
<comment type="caution">
    <text evidence="1">The sequence shown here is derived from an EMBL/GenBank/DDBJ whole genome shotgun (WGS) entry which is preliminary data.</text>
</comment>
<dbReference type="AlphaFoldDB" id="A0AAV1RQR6"/>
<evidence type="ECO:0000313" key="1">
    <source>
        <dbReference type="EMBL" id="CAK7338711.1"/>
    </source>
</evidence>
<dbReference type="Proteomes" id="UP001314170">
    <property type="component" value="Unassembled WGS sequence"/>
</dbReference>
<keyword evidence="2" id="KW-1185">Reference proteome</keyword>
<organism evidence="1 2">
    <name type="scientific">Dovyalis caffra</name>
    <dbReference type="NCBI Taxonomy" id="77055"/>
    <lineage>
        <taxon>Eukaryota</taxon>
        <taxon>Viridiplantae</taxon>
        <taxon>Streptophyta</taxon>
        <taxon>Embryophyta</taxon>
        <taxon>Tracheophyta</taxon>
        <taxon>Spermatophyta</taxon>
        <taxon>Magnoliopsida</taxon>
        <taxon>eudicotyledons</taxon>
        <taxon>Gunneridae</taxon>
        <taxon>Pentapetalae</taxon>
        <taxon>rosids</taxon>
        <taxon>fabids</taxon>
        <taxon>Malpighiales</taxon>
        <taxon>Salicaceae</taxon>
        <taxon>Flacourtieae</taxon>
        <taxon>Dovyalis</taxon>
    </lineage>
</organism>
<protein>
    <submittedName>
        <fullName evidence="1">Uncharacterized protein</fullName>
    </submittedName>
</protein>
<name>A0AAV1RQR6_9ROSI</name>
<gene>
    <name evidence="1" type="ORF">DCAF_LOCUS13759</name>
</gene>
<dbReference type="EMBL" id="CAWUPB010001156">
    <property type="protein sequence ID" value="CAK7338711.1"/>
    <property type="molecule type" value="Genomic_DNA"/>
</dbReference>
<proteinExistence type="predicted"/>